<protein>
    <submittedName>
        <fullName evidence="3">Uncharacterized protein</fullName>
    </submittedName>
</protein>
<feature type="compositionally biased region" description="Polar residues" evidence="1">
    <location>
        <begin position="22"/>
        <end position="38"/>
    </location>
</feature>
<dbReference type="EMBL" id="QBIY01005724">
    <property type="protein sequence ID" value="RXN37542.1"/>
    <property type="molecule type" value="Genomic_DNA"/>
</dbReference>
<evidence type="ECO:0000256" key="1">
    <source>
        <dbReference type="SAM" id="MobiDB-lite"/>
    </source>
</evidence>
<dbReference type="AlphaFoldDB" id="A0A498NZ14"/>
<dbReference type="Proteomes" id="UP000290572">
    <property type="component" value="Unassembled WGS sequence"/>
</dbReference>
<name>A0A498NZ14_LABRO</name>
<feature type="region of interest" description="Disordered" evidence="1">
    <location>
        <begin position="22"/>
        <end position="156"/>
    </location>
</feature>
<comment type="caution">
    <text evidence="3">The sequence shown here is derived from an EMBL/GenBank/DDBJ whole genome shotgun (WGS) entry which is preliminary data.</text>
</comment>
<gene>
    <name evidence="3" type="ORF">ROHU_001959</name>
    <name evidence="2" type="ORF">ROHU_007559</name>
</gene>
<feature type="compositionally biased region" description="Basic and acidic residues" evidence="1">
    <location>
        <begin position="147"/>
        <end position="156"/>
    </location>
</feature>
<dbReference type="EMBL" id="QBIY01012693">
    <property type="protein sequence ID" value="RXN18885.1"/>
    <property type="molecule type" value="Genomic_DNA"/>
</dbReference>
<keyword evidence="4" id="KW-1185">Reference proteome</keyword>
<reference evidence="3 4" key="1">
    <citation type="submission" date="2018-03" db="EMBL/GenBank/DDBJ databases">
        <title>Draft genome sequence of Rohu Carp (Labeo rohita).</title>
        <authorList>
            <person name="Das P."/>
            <person name="Kushwaha B."/>
            <person name="Joshi C.G."/>
            <person name="Kumar D."/>
            <person name="Nagpure N.S."/>
            <person name="Sahoo L."/>
            <person name="Das S.P."/>
            <person name="Bit A."/>
            <person name="Patnaik S."/>
            <person name="Meher P.K."/>
            <person name="Jayasankar P."/>
            <person name="Koringa P.G."/>
            <person name="Patel N.V."/>
            <person name="Hinsu A.T."/>
            <person name="Kumar R."/>
            <person name="Pandey M."/>
            <person name="Agarwal S."/>
            <person name="Srivastava S."/>
            <person name="Singh M."/>
            <person name="Iquebal M.A."/>
            <person name="Jaiswal S."/>
            <person name="Angadi U.B."/>
            <person name="Kumar N."/>
            <person name="Raza M."/>
            <person name="Shah T.M."/>
            <person name="Rai A."/>
            <person name="Jena J.K."/>
        </authorList>
    </citation>
    <scope>NUCLEOTIDE SEQUENCE [LARGE SCALE GENOMIC DNA]</scope>
    <source>
        <strain evidence="3">DASCIFA01</strain>
        <tissue evidence="3">Testis</tissue>
    </source>
</reference>
<evidence type="ECO:0000313" key="4">
    <source>
        <dbReference type="Proteomes" id="UP000290572"/>
    </source>
</evidence>
<accession>A0A498NZ14</accession>
<proteinExistence type="predicted"/>
<organism evidence="3 4">
    <name type="scientific">Labeo rohita</name>
    <name type="common">Indian major carp</name>
    <name type="synonym">Cyprinus rohita</name>
    <dbReference type="NCBI Taxonomy" id="84645"/>
    <lineage>
        <taxon>Eukaryota</taxon>
        <taxon>Metazoa</taxon>
        <taxon>Chordata</taxon>
        <taxon>Craniata</taxon>
        <taxon>Vertebrata</taxon>
        <taxon>Euteleostomi</taxon>
        <taxon>Actinopterygii</taxon>
        <taxon>Neopterygii</taxon>
        <taxon>Teleostei</taxon>
        <taxon>Ostariophysi</taxon>
        <taxon>Cypriniformes</taxon>
        <taxon>Cyprinidae</taxon>
        <taxon>Labeoninae</taxon>
        <taxon>Labeonini</taxon>
        <taxon>Labeo</taxon>
    </lineage>
</organism>
<sequence>MSKVCEKVSSWGLPLMKSETSIFQKTQKPRSSINACPNQPSPKKDSRSRSSNQNLENQSPRPAANGSLPPRTPEHQGSQSPEVKLIVVPRRPSGPDHPENHVPRIGRVSEGTPLSSPKDNSRSRISNQNLENQSPRPAANGSLPPRTSEHQESQSP</sequence>
<evidence type="ECO:0000313" key="3">
    <source>
        <dbReference type="EMBL" id="RXN37542.1"/>
    </source>
</evidence>
<evidence type="ECO:0000313" key="2">
    <source>
        <dbReference type="EMBL" id="RXN18885.1"/>
    </source>
</evidence>
<feature type="compositionally biased region" description="Polar residues" evidence="1">
    <location>
        <begin position="112"/>
        <end position="135"/>
    </location>
</feature>
<feature type="compositionally biased region" description="Basic and acidic residues" evidence="1">
    <location>
        <begin position="93"/>
        <end position="102"/>
    </location>
</feature>